<keyword evidence="1" id="KW-0413">Isomerase</keyword>
<dbReference type="EC" id="5.4.2.7" evidence="1"/>
<proteinExistence type="predicted"/>
<organism evidence="1">
    <name type="scientific">hydrothermal vent metagenome</name>
    <dbReference type="NCBI Taxonomy" id="652676"/>
    <lineage>
        <taxon>unclassified sequences</taxon>
        <taxon>metagenomes</taxon>
        <taxon>ecological metagenomes</taxon>
    </lineage>
</organism>
<evidence type="ECO:0000313" key="1">
    <source>
        <dbReference type="EMBL" id="VAW38097.1"/>
    </source>
</evidence>
<gene>
    <name evidence="1" type="ORF">MNBD_GAMMA01-1048</name>
</gene>
<protein>
    <submittedName>
        <fullName evidence="1">Phosphopentomutase</fullName>
        <ecNumber evidence="1">5.4.2.7</ecNumber>
    </submittedName>
</protein>
<accession>A0A3B0VID7</accession>
<dbReference type="AlphaFoldDB" id="A0A3B0VID7"/>
<dbReference type="GO" id="GO:0008973">
    <property type="term" value="F:phosphopentomutase activity"/>
    <property type="evidence" value="ECO:0007669"/>
    <property type="project" value="UniProtKB-EC"/>
</dbReference>
<sequence>MFFGPNVKAQNIGARNSFADMGQTLAKHFKINALLHGKLINFH</sequence>
<dbReference type="EMBL" id="UOEW01000191">
    <property type="protein sequence ID" value="VAW38097.1"/>
    <property type="molecule type" value="Genomic_DNA"/>
</dbReference>
<reference evidence="1" key="1">
    <citation type="submission" date="2018-06" db="EMBL/GenBank/DDBJ databases">
        <authorList>
            <person name="Zhirakovskaya E."/>
        </authorList>
    </citation>
    <scope>NUCLEOTIDE SEQUENCE</scope>
</reference>
<name>A0A3B0VID7_9ZZZZ</name>